<keyword evidence="4" id="KW-0238">DNA-binding</keyword>
<dbReference type="PANTHER" id="PTHR30629">
    <property type="entry name" value="PROPHAGE INTEGRASE"/>
    <property type="match status" value="1"/>
</dbReference>
<evidence type="ECO:0000259" key="3">
    <source>
        <dbReference type="Pfam" id="PF13356"/>
    </source>
</evidence>
<sequence>MKLTDRTVAALSCPAGKKDALFFDDAVKGFGVRVQASGTKTFLFRYKLGAVSRRIALGLFGEELTTAAARAKAERLRGDVRDGRDPWTERKAQSVAALAAEVCRAPWETGRRRRGEL</sequence>
<comment type="similarity">
    <text evidence="1">Belongs to the 'phage' integrase family.</text>
</comment>
<organism evidence="4 5">
    <name type="scientific">Roseomonas acroporae</name>
    <dbReference type="NCBI Taxonomy" id="2937791"/>
    <lineage>
        <taxon>Bacteria</taxon>
        <taxon>Pseudomonadati</taxon>
        <taxon>Pseudomonadota</taxon>
        <taxon>Alphaproteobacteria</taxon>
        <taxon>Acetobacterales</taxon>
        <taxon>Roseomonadaceae</taxon>
        <taxon>Roseomonas</taxon>
    </lineage>
</organism>
<feature type="non-terminal residue" evidence="4">
    <location>
        <position position="117"/>
    </location>
</feature>
<dbReference type="GO" id="GO:0015074">
    <property type="term" value="P:DNA integration"/>
    <property type="evidence" value="ECO:0007669"/>
    <property type="project" value="UniProtKB-KW"/>
</dbReference>
<reference evidence="4" key="1">
    <citation type="submission" date="2022-04" db="EMBL/GenBank/DDBJ databases">
        <title>Roseomonas acroporae sp. nov., isolated from coral Acropora digitifera.</title>
        <authorList>
            <person name="Sun H."/>
        </authorList>
    </citation>
    <scope>NUCLEOTIDE SEQUENCE</scope>
    <source>
        <strain evidence="4">NAR14</strain>
    </source>
</reference>
<dbReference type="RefSeq" id="WP_248669495.1">
    <property type="nucleotide sequence ID" value="NZ_JALPRX010000123.1"/>
</dbReference>
<dbReference type="GO" id="GO:0003677">
    <property type="term" value="F:DNA binding"/>
    <property type="evidence" value="ECO:0007669"/>
    <property type="project" value="UniProtKB-KW"/>
</dbReference>
<gene>
    <name evidence="4" type="ORF">M0638_24035</name>
</gene>
<dbReference type="InterPro" id="IPR050808">
    <property type="entry name" value="Phage_Integrase"/>
</dbReference>
<feature type="domain" description="Integrase DNA-binding" evidence="3">
    <location>
        <begin position="3"/>
        <end position="93"/>
    </location>
</feature>
<proteinExistence type="inferred from homology"/>
<dbReference type="Proteomes" id="UP001139516">
    <property type="component" value="Unassembled WGS sequence"/>
</dbReference>
<dbReference type="EMBL" id="JALPRX010000123">
    <property type="protein sequence ID" value="MCK8787444.1"/>
    <property type="molecule type" value="Genomic_DNA"/>
</dbReference>
<evidence type="ECO:0000313" key="4">
    <source>
        <dbReference type="EMBL" id="MCK8787444.1"/>
    </source>
</evidence>
<dbReference type="InterPro" id="IPR038488">
    <property type="entry name" value="Integrase_DNA-bd_sf"/>
</dbReference>
<dbReference type="Gene3D" id="3.30.160.390">
    <property type="entry name" value="Integrase, DNA-binding domain"/>
    <property type="match status" value="1"/>
</dbReference>
<evidence type="ECO:0000313" key="5">
    <source>
        <dbReference type="Proteomes" id="UP001139516"/>
    </source>
</evidence>
<keyword evidence="5" id="KW-1185">Reference proteome</keyword>
<comment type="caution">
    <text evidence="4">The sequence shown here is derived from an EMBL/GenBank/DDBJ whole genome shotgun (WGS) entry which is preliminary data.</text>
</comment>
<dbReference type="InterPro" id="IPR025166">
    <property type="entry name" value="Integrase_DNA_bind_dom"/>
</dbReference>
<keyword evidence="2" id="KW-0229">DNA integration</keyword>
<accession>A0A9X1YB11</accession>
<dbReference type="PANTHER" id="PTHR30629:SF2">
    <property type="entry name" value="PROPHAGE INTEGRASE INTS-RELATED"/>
    <property type="match status" value="1"/>
</dbReference>
<dbReference type="AlphaFoldDB" id="A0A9X1YB11"/>
<protein>
    <submittedName>
        <fullName evidence="4">Arm DNA-binding domain-containing protein</fullName>
    </submittedName>
</protein>
<evidence type="ECO:0000256" key="2">
    <source>
        <dbReference type="ARBA" id="ARBA00022908"/>
    </source>
</evidence>
<dbReference type="Pfam" id="PF13356">
    <property type="entry name" value="Arm-DNA-bind_3"/>
    <property type="match status" value="1"/>
</dbReference>
<evidence type="ECO:0000256" key="1">
    <source>
        <dbReference type="ARBA" id="ARBA00008857"/>
    </source>
</evidence>
<name>A0A9X1YB11_9PROT</name>